<dbReference type="GeneID" id="108073935"/>
<feature type="compositionally biased region" description="Basic and acidic residues" evidence="1">
    <location>
        <begin position="111"/>
        <end position="124"/>
    </location>
</feature>
<dbReference type="Proteomes" id="UP001652661">
    <property type="component" value="Chromosome 3L"/>
</dbReference>
<feature type="region of interest" description="Disordered" evidence="1">
    <location>
        <begin position="296"/>
        <end position="319"/>
    </location>
</feature>
<evidence type="ECO:0000313" key="2">
    <source>
        <dbReference type="Proteomes" id="UP001652661"/>
    </source>
</evidence>
<organism evidence="2 3">
    <name type="scientific">Drosophila kikkawai</name>
    <name type="common">Fruit fly</name>
    <dbReference type="NCBI Taxonomy" id="30033"/>
    <lineage>
        <taxon>Eukaryota</taxon>
        <taxon>Metazoa</taxon>
        <taxon>Ecdysozoa</taxon>
        <taxon>Arthropoda</taxon>
        <taxon>Hexapoda</taxon>
        <taxon>Insecta</taxon>
        <taxon>Pterygota</taxon>
        <taxon>Neoptera</taxon>
        <taxon>Endopterygota</taxon>
        <taxon>Diptera</taxon>
        <taxon>Brachycera</taxon>
        <taxon>Muscomorpha</taxon>
        <taxon>Ephydroidea</taxon>
        <taxon>Drosophilidae</taxon>
        <taxon>Drosophila</taxon>
        <taxon>Sophophora</taxon>
    </lineage>
</organism>
<proteinExistence type="predicted"/>
<keyword evidence="2" id="KW-1185">Reference proteome</keyword>
<dbReference type="AlphaFoldDB" id="A0A6P4HZK2"/>
<sequence>MAKKKGKKGRKGKVNCNFKITDEMLKPMNETTVVDDACDGCCQCTCDCDCSPELAPCFIQPTRPDPGPEAYDEFEASLNGSGLTIRVLKNTHKVESIDDGAREDLGDEDDHNGGEPKKDSGLHDMLQRSSFARNHIKRRTGGSIVNHPNIPKVRANIKYSGNDACETDNYYVPFSKIKEACDLQEAKVDCYRRLCGGHDREVPARHPSLNQRSCCMQVEGKDIMETMKGVNLDTRRKGIEVCYKTCDETDSDVFLVKLGSKAKSQHKKNTIEIELRTPKQPVNLPVSKVTTETYVSEDMLTSGKKRKKGKKGKGKGKKK</sequence>
<reference evidence="3" key="1">
    <citation type="submission" date="2025-08" db="UniProtKB">
        <authorList>
            <consortium name="RefSeq"/>
        </authorList>
    </citation>
    <scope>IDENTIFICATION</scope>
    <source>
        <strain evidence="3">14028-0561.14</strain>
        <tissue evidence="3">Whole fly</tissue>
    </source>
</reference>
<evidence type="ECO:0000313" key="3">
    <source>
        <dbReference type="RefSeq" id="XP_017021230.1"/>
    </source>
</evidence>
<accession>A0A6P4HZK2</accession>
<evidence type="ECO:0000256" key="1">
    <source>
        <dbReference type="SAM" id="MobiDB-lite"/>
    </source>
</evidence>
<feature type="region of interest" description="Disordered" evidence="1">
    <location>
        <begin position="98"/>
        <end position="124"/>
    </location>
</feature>
<protein>
    <submittedName>
        <fullName evidence="3">Uncharacterized protein</fullName>
    </submittedName>
</protein>
<dbReference type="OrthoDB" id="6624851at2759"/>
<gene>
    <name evidence="3" type="primary">LOC108073935</name>
</gene>
<name>A0A6P4HZK2_DROKI</name>
<dbReference type="RefSeq" id="XP_017021230.1">
    <property type="nucleotide sequence ID" value="XM_017165741.3"/>
</dbReference>
<feature type="compositionally biased region" description="Basic residues" evidence="1">
    <location>
        <begin position="303"/>
        <end position="319"/>
    </location>
</feature>